<sequence>MNELIMNRCDCGGVVVAFLLVPIIIKIREKKSISPDKVRYERVGWVDGWIWRRRRLEGRRGPPPPPPLPGYLQLPTRSMVRVNE</sequence>
<keyword evidence="2" id="KW-1185">Reference proteome</keyword>
<dbReference type="AlphaFoldDB" id="W2SY99"/>
<reference evidence="2" key="1">
    <citation type="journal article" date="2014" name="Nat. Genet.">
        <title>Genome of the human hookworm Necator americanus.</title>
        <authorList>
            <person name="Tang Y.T."/>
            <person name="Gao X."/>
            <person name="Rosa B.A."/>
            <person name="Abubucker S."/>
            <person name="Hallsworth-Pepin K."/>
            <person name="Martin J."/>
            <person name="Tyagi R."/>
            <person name="Heizer E."/>
            <person name="Zhang X."/>
            <person name="Bhonagiri-Palsikar V."/>
            <person name="Minx P."/>
            <person name="Warren W.C."/>
            <person name="Wang Q."/>
            <person name="Zhan B."/>
            <person name="Hotez P.J."/>
            <person name="Sternberg P.W."/>
            <person name="Dougall A."/>
            <person name="Gaze S.T."/>
            <person name="Mulvenna J."/>
            <person name="Sotillo J."/>
            <person name="Ranganathan S."/>
            <person name="Rabelo E.M."/>
            <person name="Wilson R.K."/>
            <person name="Felgner P.L."/>
            <person name="Bethony J."/>
            <person name="Hawdon J.M."/>
            <person name="Gasser R.B."/>
            <person name="Loukas A."/>
            <person name="Mitreva M."/>
        </authorList>
    </citation>
    <scope>NUCLEOTIDE SEQUENCE [LARGE SCALE GENOMIC DNA]</scope>
</reference>
<organism evidence="1 2">
    <name type="scientific">Necator americanus</name>
    <name type="common">Human hookworm</name>
    <dbReference type="NCBI Taxonomy" id="51031"/>
    <lineage>
        <taxon>Eukaryota</taxon>
        <taxon>Metazoa</taxon>
        <taxon>Ecdysozoa</taxon>
        <taxon>Nematoda</taxon>
        <taxon>Chromadorea</taxon>
        <taxon>Rhabditida</taxon>
        <taxon>Rhabditina</taxon>
        <taxon>Rhabditomorpha</taxon>
        <taxon>Strongyloidea</taxon>
        <taxon>Ancylostomatidae</taxon>
        <taxon>Bunostominae</taxon>
        <taxon>Necator</taxon>
    </lineage>
</organism>
<protein>
    <submittedName>
        <fullName evidence="1">Uncharacterized protein</fullName>
    </submittedName>
</protein>
<dbReference type="Proteomes" id="UP000053676">
    <property type="component" value="Unassembled WGS sequence"/>
</dbReference>
<gene>
    <name evidence="1" type="ORF">NECAME_04233</name>
</gene>
<name>W2SY99_NECAM</name>
<dbReference type="EMBL" id="KI660409">
    <property type="protein sequence ID" value="ETN73841.1"/>
    <property type="molecule type" value="Genomic_DNA"/>
</dbReference>
<evidence type="ECO:0000313" key="1">
    <source>
        <dbReference type="EMBL" id="ETN73841.1"/>
    </source>
</evidence>
<accession>W2SY99</accession>
<dbReference type="KEGG" id="nai:NECAME_04233"/>
<proteinExistence type="predicted"/>
<evidence type="ECO:0000313" key="2">
    <source>
        <dbReference type="Proteomes" id="UP000053676"/>
    </source>
</evidence>